<protein>
    <submittedName>
        <fullName evidence="1">Uncharacterized protein</fullName>
    </submittedName>
</protein>
<evidence type="ECO:0000313" key="2">
    <source>
        <dbReference type="Proteomes" id="UP000092993"/>
    </source>
</evidence>
<organism evidence="1 2">
    <name type="scientific">Grifola frondosa</name>
    <name type="common">Maitake</name>
    <name type="synonym">Polyporus frondosus</name>
    <dbReference type="NCBI Taxonomy" id="5627"/>
    <lineage>
        <taxon>Eukaryota</taxon>
        <taxon>Fungi</taxon>
        <taxon>Dikarya</taxon>
        <taxon>Basidiomycota</taxon>
        <taxon>Agaricomycotina</taxon>
        <taxon>Agaricomycetes</taxon>
        <taxon>Polyporales</taxon>
        <taxon>Grifolaceae</taxon>
        <taxon>Grifola</taxon>
    </lineage>
</organism>
<dbReference type="AlphaFoldDB" id="A0A1C7LXZ4"/>
<accession>A0A1C7LXZ4</accession>
<evidence type="ECO:0000313" key="1">
    <source>
        <dbReference type="EMBL" id="OBZ67694.1"/>
    </source>
</evidence>
<keyword evidence="2" id="KW-1185">Reference proteome</keyword>
<gene>
    <name evidence="1" type="ORF">A0H81_12174</name>
</gene>
<reference evidence="1 2" key="1">
    <citation type="submission" date="2016-03" db="EMBL/GenBank/DDBJ databases">
        <title>Whole genome sequencing of Grifola frondosa 9006-11.</title>
        <authorList>
            <person name="Min B."/>
            <person name="Park H."/>
            <person name="Kim J.-G."/>
            <person name="Cho H."/>
            <person name="Oh Y.-L."/>
            <person name="Kong W.-S."/>
            <person name="Choi I.-G."/>
        </authorList>
    </citation>
    <scope>NUCLEOTIDE SEQUENCE [LARGE SCALE GENOMIC DNA]</scope>
    <source>
        <strain evidence="1 2">9006-11</strain>
    </source>
</reference>
<dbReference type="Proteomes" id="UP000092993">
    <property type="component" value="Unassembled WGS sequence"/>
</dbReference>
<proteinExistence type="predicted"/>
<comment type="caution">
    <text evidence="1">The sequence shown here is derived from an EMBL/GenBank/DDBJ whole genome shotgun (WGS) entry which is preliminary data.</text>
</comment>
<name>A0A1C7LXZ4_GRIFR</name>
<dbReference type="EMBL" id="LUGG01000023">
    <property type="protein sequence ID" value="OBZ67694.1"/>
    <property type="molecule type" value="Genomic_DNA"/>
</dbReference>
<sequence>MFVGTSVENGSFEVLLTEELQDASERASYSPLQSTHSSELGILHISSPDSSSLCRRRPKQIYVAMTFGDSLPSLVLYGCMIHGIYLEGVTRYKPSPSF</sequence>